<gene>
    <name evidence="2" type="ORF">MONAX_5E006848</name>
</gene>
<evidence type="ECO:0000313" key="2">
    <source>
        <dbReference type="EMBL" id="VTJ88919.1"/>
    </source>
</evidence>
<dbReference type="EMBL" id="CABDUW010003252">
    <property type="protein sequence ID" value="VTJ88919.1"/>
    <property type="molecule type" value="Genomic_DNA"/>
</dbReference>
<keyword evidence="3" id="KW-1185">Reference proteome</keyword>
<feature type="compositionally biased region" description="Basic and acidic residues" evidence="1">
    <location>
        <begin position="119"/>
        <end position="131"/>
    </location>
</feature>
<name>A0A5E4D7Y9_MARMO</name>
<feature type="region of interest" description="Disordered" evidence="1">
    <location>
        <begin position="77"/>
        <end position="131"/>
    </location>
</feature>
<accession>A0A5E4D7Y9</accession>
<feature type="compositionally biased region" description="Pro residues" evidence="1">
    <location>
        <begin position="42"/>
        <end position="52"/>
    </location>
</feature>
<reference evidence="2" key="1">
    <citation type="submission" date="2019-04" db="EMBL/GenBank/DDBJ databases">
        <authorList>
            <person name="Alioto T."/>
            <person name="Alioto T."/>
        </authorList>
    </citation>
    <scope>NUCLEOTIDE SEQUENCE [LARGE SCALE GENOMIC DNA]</scope>
</reference>
<proteinExistence type="predicted"/>
<comment type="caution">
    <text evidence="2">The sequence shown here is derived from an EMBL/GenBank/DDBJ whole genome shotgun (WGS) entry which is preliminary data.</text>
</comment>
<dbReference type="AlphaFoldDB" id="A0A5E4D7Y9"/>
<evidence type="ECO:0000256" key="1">
    <source>
        <dbReference type="SAM" id="MobiDB-lite"/>
    </source>
</evidence>
<sequence>PPGLQLENPQAGPWRLRWRSALLAPVSLRPTYRCRPFGLPPVYPLGPQPRPPGWLQKPRGRGDWCVPAAVAPRVRTRLAREEQAGPRSQVLSANPQRRGVLPARGPAGPPPLGLTEVPSGRRDGSLLREKG</sequence>
<organism evidence="2 3">
    <name type="scientific">Marmota monax</name>
    <name type="common">Woodchuck</name>
    <dbReference type="NCBI Taxonomy" id="9995"/>
    <lineage>
        <taxon>Eukaryota</taxon>
        <taxon>Metazoa</taxon>
        <taxon>Chordata</taxon>
        <taxon>Craniata</taxon>
        <taxon>Vertebrata</taxon>
        <taxon>Euteleostomi</taxon>
        <taxon>Mammalia</taxon>
        <taxon>Eutheria</taxon>
        <taxon>Euarchontoglires</taxon>
        <taxon>Glires</taxon>
        <taxon>Rodentia</taxon>
        <taxon>Sciuromorpha</taxon>
        <taxon>Sciuridae</taxon>
        <taxon>Xerinae</taxon>
        <taxon>Marmotini</taxon>
        <taxon>Marmota</taxon>
    </lineage>
</organism>
<protein>
    <submittedName>
        <fullName evidence="2">Uncharacterized protein</fullName>
    </submittedName>
</protein>
<evidence type="ECO:0000313" key="3">
    <source>
        <dbReference type="Proteomes" id="UP000335636"/>
    </source>
</evidence>
<feature type="non-terminal residue" evidence="2">
    <location>
        <position position="1"/>
    </location>
</feature>
<feature type="region of interest" description="Disordered" evidence="1">
    <location>
        <begin position="42"/>
        <end position="62"/>
    </location>
</feature>
<dbReference type="Proteomes" id="UP000335636">
    <property type="component" value="Unassembled WGS sequence"/>
</dbReference>
<feature type="compositionally biased region" description="Low complexity" evidence="1">
    <location>
        <begin position="97"/>
        <end position="106"/>
    </location>
</feature>
<feature type="non-terminal residue" evidence="2">
    <location>
        <position position="131"/>
    </location>
</feature>